<comment type="caution">
    <text evidence="4">The sequence shown here is derived from an EMBL/GenBank/DDBJ whole genome shotgun (WGS) entry which is preliminary data.</text>
</comment>
<evidence type="ECO:0000259" key="3">
    <source>
        <dbReference type="PROSITE" id="PS50110"/>
    </source>
</evidence>
<name>A0A4R5A6Z7_9ACTN</name>
<dbReference type="OrthoDB" id="9808843at2"/>
<proteinExistence type="predicted"/>
<evidence type="ECO:0000256" key="1">
    <source>
        <dbReference type="ARBA" id="ARBA00023125"/>
    </source>
</evidence>
<dbReference type="PANTHER" id="PTHR43214">
    <property type="entry name" value="TWO-COMPONENT RESPONSE REGULATOR"/>
    <property type="match status" value="1"/>
</dbReference>
<dbReference type="InterPro" id="IPR001789">
    <property type="entry name" value="Sig_transdc_resp-reg_receiver"/>
</dbReference>
<dbReference type="GO" id="GO:0003677">
    <property type="term" value="F:DNA binding"/>
    <property type="evidence" value="ECO:0007669"/>
    <property type="project" value="UniProtKB-KW"/>
</dbReference>
<gene>
    <name evidence="4" type="ORF">E1262_21105</name>
</gene>
<protein>
    <submittedName>
        <fullName evidence="4">Response regulator transcription factor</fullName>
    </submittedName>
</protein>
<sequence>MLIRVLVAEDVDILRDTLVALLQLEDDLAVAAAVAAGDRIVPAALDCRPDVALLDVDLPGVDGLTAAAELHERLPACRVLILTGLVRPDGLDRARAAGVSGFLVKDGPADDLVEAVRTVARGGRVFATPHV</sequence>
<feature type="domain" description="Response regulatory" evidence="3">
    <location>
        <begin position="4"/>
        <end position="120"/>
    </location>
</feature>
<dbReference type="SUPFAM" id="SSF52172">
    <property type="entry name" value="CheY-like"/>
    <property type="match status" value="1"/>
</dbReference>
<evidence type="ECO:0000313" key="4">
    <source>
        <dbReference type="EMBL" id="TDD66846.1"/>
    </source>
</evidence>
<evidence type="ECO:0000256" key="2">
    <source>
        <dbReference type="PROSITE-ProRule" id="PRU00169"/>
    </source>
</evidence>
<dbReference type="PROSITE" id="PS50110">
    <property type="entry name" value="RESPONSE_REGULATORY"/>
    <property type="match status" value="1"/>
</dbReference>
<dbReference type="Gene3D" id="3.40.50.2300">
    <property type="match status" value="1"/>
</dbReference>
<dbReference type="Proteomes" id="UP000295217">
    <property type="component" value="Unassembled WGS sequence"/>
</dbReference>
<dbReference type="SMART" id="SM00448">
    <property type="entry name" value="REC"/>
    <property type="match status" value="1"/>
</dbReference>
<keyword evidence="2" id="KW-0597">Phosphoprotein</keyword>
<organism evidence="4 5">
    <name type="scientific">Jiangella aurantiaca</name>
    <dbReference type="NCBI Taxonomy" id="2530373"/>
    <lineage>
        <taxon>Bacteria</taxon>
        <taxon>Bacillati</taxon>
        <taxon>Actinomycetota</taxon>
        <taxon>Actinomycetes</taxon>
        <taxon>Jiangellales</taxon>
        <taxon>Jiangellaceae</taxon>
        <taxon>Jiangella</taxon>
    </lineage>
</organism>
<dbReference type="EMBL" id="SMLB01000035">
    <property type="protein sequence ID" value="TDD66846.1"/>
    <property type="molecule type" value="Genomic_DNA"/>
</dbReference>
<dbReference type="InterPro" id="IPR039420">
    <property type="entry name" value="WalR-like"/>
</dbReference>
<dbReference type="GO" id="GO:0000160">
    <property type="term" value="P:phosphorelay signal transduction system"/>
    <property type="evidence" value="ECO:0007669"/>
    <property type="project" value="InterPro"/>
</dbReference>
<evidence type="ECO:0000313" key="5">
    <source>
        <dbReference type="Proteomes" id="UP000295217"/>
    </source>
</evidence>
<reference evidence="4 5" key="1">
    <citation type="submission" date="2019-02" db="EMBL/GenBank/DDBJ databases">
        <title>Draft genome sequences of novel Actinobacteria.</title>
        <authorList>
            <person name="Sahin N."/>
            <person name="Ay H."/>
            <person name="Saygin H."/>
        </authorList>
    </citation>
    <scope>NUCLEOTIDE SEQUENCE [LARGE SCALE GENOMIC DNA]</scope>
    <source>
        <strain evidence="4 5">8K307</strain>
    </source>
</reference>
<accession>A0A4R5A6Z7</accession>
<dbReference type="PANTHER" id="PTHR43214:SF42">
    <property type="entry name" value="TRANSCRIPTIONAL REGULATORY PROTEIN DESR"/>
    <property type="match status" value="1"/>
</dbReference>
<feature type="modified residue" description="4-aspartylphosphate" evidence="2">
    <location>
        <position position="55"/>
    </location>
</feature>
<dbReference type="Pfam" id="PF00072">
    <property type="entry name" value="Response_reg"/>
    <property type="match status" value="1"/>
</dbReference>
<keyword evidence="5" id="KW-1185">Reference proteome</keyword>
<keyword evidence="1" id="KW-0238">DNA-binding</keyword>
<dbReference type="InterPro" id="IPR011006">
    <property type="entry name" value="CheY-like_superfamily"/>
</dbReference>
<dbReference type="AlphaFoldDB" id="A0A4R5A6Z7"/>